<evidence type="ECO:0000313" key="1">
    <source>
        <dbReference type="EMBL" id="GGU64703.1"/>
    </source>
</evidence>
<name>A0A8H9HLV2_KITAU</name>
<gene>
    <name evidence="1" type="ORF">GCM10010502_14340</name>
</gene>
<reference evidence="1 2" key="1">
    <citation type="journal article" date="2014" name="Int. J. Syst. Evol. Microbiol.">
        <title>Complete genome sequence of Corynebacterium casei LMG S-19264T (=DSM 44701T), isolated from a smear-ripened cheese.</title>
        <authorList>
            <consortium name="US DOE Joint Genome Institute (JGI-PGF)"/>
            <person name="Walter F."/>
            <person name="Albersmeier A."/>
            <person name="Kalinowski J."/>
            <person name="Ruckert C."/>
        </authorList>
    </citation>
    <scope>NUCLEOTIDE SEQUENCE [LARGE SCALE GENOMIC DNA]</scope>
    <source>
        <strain evidence="1 2">JCM 4434</strain>
    </source>
</reference>
<dbReference type="Proteomes" id="UP000610124">
    <property type="component" value="Unassembled WGS sequence"/>
</dbReference>
<dbReference type="EMBL" id="BMUB01000003">
    <property type="protein sequence ID" value="GGU64703.1"/>
    <property type="molecule type" value="Genomic_DNA"/>
</dbReference>
<evidence type="ECO:0000313" key="2">
    <source>
        <dbReference type="Proteomes" id="UP000610124"/>
    </source>
</evidence>
<comment type="caution">
    <text evidence="1">The sequence shown here is derived from an EMBL/GenBank/DDBJ whole genome shotgun (WGS) entry which is preliminary data.</text>
</comment>
<dbReference type="AlphaFoldDB" id="A0A8H9HLV2"/>
<protein>
    <submittedName>
        <fullName evidence="1">Uncharacterized protein</fullName>
    </submittedName>
</protein>
<accession>A0A8H9HLV2</accession>
<sequence>MPAVPWQALPDRLTAAHLTRLEREALIFRGGEVHAGGVDALTCFVESSPSLRYRRAAAAIGLPGVRAVARRVYAAVSRNRHRIRIGAVTCSVHHS</sequence>
<organism evidence="1 2">
    <name type="scientific">Kitasatospora aureofaciens</name>
    <name type="common">Streptomyces aureofaciens</name>
    <dbReference type="NCBI Taxonomy" id="1894"/>
    <lineage>
        <taxon>Bacteria</taxon>
        <taxon>Bacillati</taxon>
        <taxon>Actinomycetota</taxon>
        <taxon>Actinomycetes</taxon>
        <taxon>Kitasatosporales</taxon>
        <taxon>Streptomycetaceae</taxon>
        <taxon>Kitasatospora</taxon>
    </lineage>
</organism>
<proteinExistence type="predicted"/>